<sequence>MTMLFLVMLSGSLALPAKFVNSTSLLDDERKLTFNMCSEVHCDYFSPELFRPCYCCPDVSRKEYCHLKLEDCRATCTTCKPKCS</sequence>
<comment type="caution">
    <text evidence="1">The sequence shown here is derived from an EMBL/GenBank/DDBJ whole genome shotgun (WGS) entry which is preliminary data.</text>
</comment>
<protein>
    <submittedName>
        <fullName evidence="1">Uncharacterized protein</fullName>
    </submittedName>
</protein>
<evidence type="ECO:0000313" key="1">
    <source>
        <dbReference type="EMBL" id="KAG2595807.1"/>
    </source>
</evidence>
<organism evidence="1 2">
    <name type="scientific">Panicum virgatum</name>
    <name type="common">Blackwell switchgrass</name>
    <dbReference type="NCBI Taxonomy" id="38727"/>
    <lineage>
        <taxon>Eukaryota</taxon>
        <taxon>Viridiplantae</taxon>
        <taxon>Streptophyta</taxon>
        <taxon>Embryophyta</taxon>
        <taxon>Tracheophyta</taxon>
        <taxon>Spermatophyta</taxon>
        <taxon>Magnoliopsida</taxon>
        <taxon>Liliopsida</taxon>
        <taxon>Poales</taxon>
        <taxon>Poaceae</taxon>
        <taxon>PACMAD clade</taxon>
        <taxon>Panicoideae</taxon>
        <taxon>Panicodae</taxon>
        <taxon>Paniceae</taxon>
        <taxon>Panicinae</taxon>
        <taxon>Panicum</taxon>
        <taxon>Panicum sect. Hiantes</taxon>
    </lineage>
</organism>
<name>A0A8T0SC61_PANVG</name>
<keyword evidence="2" id="KW-1185">Reference proteome</keyword>
<reference evidence="1" key="1">
    <citation type="submission" date="2020-05" db="EMBL/GenBank/DDBJ databases">
        <title>WGS assembly of Panicum virgatum.</title>
        <authorList>
            <person name="Lovell J.T."/>
            <person name="Jenkins J."/>
            <person name="Shu S."/>
            <person name="Juenger T.E."/>
            <person name="Schmutz J."/>
        </authorList>
    </citation>
    <scope>NUCLEOTIDE SEQUENCE</scope>
    <source>
        <strain evidence="1">AP13</strain>
    </source>
</reference>
<proteinExistence type="predicted"/>
<dbReference type="AlphaFoldDB" id="A0A8T0SC61"/>
<gene>
    <name evidence="1" type="ORF">PVAP13_5KG099887</name>
</gene>
<dbReference type="EMBL" id="CM029045">
    <property type="protein sequence ID" value="KAG2595807.1"/>
    <property type="molecule type" value="Genomic_DNA"/>
</dbReference>
<dbReference type="Proteomes" id="UP000823388">
    <property type="component" value="Chromosome 5K"/>
</dbReference>
<accession>A0A8T0SC61</accession>
<evidence type="ECO:0000313" key="2">
    <source>
        <dbReference type="Proteomes" id="UP000823388"/>
    </source>
</evidence>